<feature type="domain" description="Protein kinase" evidence="6">
    <location>
        <begin position="59"/>
        <end position="437"/>
    </location>
</feature>
<dbReference type="GO" id="GO:0005524">
    <property type="term" value="F:ATP binding"/>
    <property type="evidence" value="ECO:0007669"/>
    <property type="project" value="UniProtKB-UniRule"/>
</dbReference>
<name>G0UXM2_TRYCI</name>
<dbReference type="InterPro" id="IPR017441">
    <property type="entry name" value="Protein_kinase_ATP_BS"/>
</dbReference>
<dbReference type="InterPro" id="IPR011009">
    <property type="entry name" value="Kinase-like_dom_sf"/>
</dbReference>
<dbReference type="PANTHER" id="PTHR24055">
    <property type="entry name" value="MITOGEN-ACTIVATED PROTEIN KINASE"/>
    <property type="match status" value="1"/>
</dbReference>
<keyword evidence="5" id="KW-0732">Signal</keyword>
<reference evidence="7" key="1">
    <citation type="journal article" date="2012" name="Proc. Natl. Acad. Sci. U.S.A.">
        <title>Antigenic diversity is generated by distinct evolutionary mechanisms in African trypanosome species.</title>
        <authorList>
            <person name="Jackson A.P."/>
            <person name="Berry A."/>
            <person name="Aslett M."/>
            <person name="Allison H.C."/>
            <person name="Burton P."/>
            <person name="Vavrova-Anderson J."/>
            <person name="Brown R."/>
            <person name="Browne H."/>
            <person name="Corton N."/>
            <person name="Hauser H."/>
            <person name="Gamble J."/>
            <person name="Gilderthorp R."/>
            <person name="Marcello L."/>
            <person name="McQuillan J."/>
            <person name="Otto T.D."/>
            <person name="Quail M.A."/>
            <person name="Sanders M.J."/>
            <person name="van Tonder A."/>
            <person name="Ginger M.L."/>
            <person name="Field M.C."/>
            <person name="Barry J.D."/>
            <person name="Hertz-Fowler C."/>
            <person name="Berriman M."/>
        </authorList>
    </citation>
    <scope>NUCLEOTIDE SEQUENCE</scope>
    <source>
        <strain evidence="7">IL3000</strain>
    </source>
</reference>
<dbReference type="EMBL" id="HE575323">
    <property type="protein sequence ID" value="CCC94139.1"/>
    <property type="molecule type" value="Genomic_DNA"/>
</dbReference>
<dbReference type="SMART" id="SM00220">
    <property type="entry name" value="S_TKc"/>
    <property type="match status" value="1"/>
</dbReference>
<sequence>MLFIPSHFTTSLTFISIACSMSLCACDLACGCVALFSAQKIQKGNMSSAYTTPLLVGRYEHVAAVGKGGFGIVEEFLDLLTGEHVAIKTIPSRFVNQESKRLIREIDTMSFLHDAHPHVIGYFSMFATPLVSDDVLSREKNSTSCAEVSVDSPCFDVTGPHYANLSYAQMLLKHYTGLLSVVDNLRGSDEFNLHIVMPLMKGDLLYFIKHASPSSGRLGLTDGFIEQVTVVFAFQICFGLDFLHKCNIVHRDMKPENILVRLHSTNPYESTALIADLGLARDVQTSDTFYVCTRYYRPPEIVTNVSRGETSIDVWSLGCVFFEMVTGKALFAVSSALNERGVWDGHLASTQLEVILNTIGTPSHEDINRFMPRGTAQLYLLRSAPRPSRLVDIMRSQWRLRTTKDRQKKWIDLISSCLAFFPEQRPTCEDLCRHELFQEYNVFYGDNVRQYAATKYQPTELGTLNSENKQIILRLVRSALHKSSPDVDTSIFDGTEWNVEESSSHSPDEGPQESFEPVLGQTPVDGPLVCPALGSKSEVLKEVSEDSASPESTTFPLLSDPELQEQYAMWGSAGETREEAVAKILGDLQYYTHDPGRSKQLRILLNYFSSLR</sequence>
<evidence type="ECO:0000256" key="4">
    <source>
        <dbReference type="SAM" id="MobiDB-lite"/>
    </source>
</evidence>
<evidence type="ECO:0000256" key="2">
    <source>
        <dbReference type="ARBA" id="ARBA00022840"/>
    </source>
</evidence>
<dbReference type="PROSITE" id="PS00107">
    <property type="entry name" value="PROTEIN_KINASE_ATP"/>
    <property type="match status" value="1"/>
</dbReference>
<proteinExistence type="predicted"/>
<evidence type="ECO:0000259" key="6">
    <source>
        <dbReference type="PROSITE" id="PS50011"/>
    </source>
</evidence>
<dbReference type="Gene3D" id="3.30.200.20">
    <property type="entry name" value="Phosphorylase Kinase, domain 1"/>
    <property type="match status" value="1"/>
</dbReference>
<dbReference type="AlphaFoldDB" id="G0UXM2"/>
<dbReference type="Pfam" id="PF00069">
    <property type="entry name" value="Pkinase"/>
    <property type="match status" value="2"/>
</dbReference>
<evidence type="ECO:0000313" key="7">
    <source>
        <dbReference type="EMBL" id="CCC94139.1"/>
    </source>
</evidence>
<accession>G0UXM2</accession>
<feature type="binding site" evidence="3">
    <location>
        <position position="88"/>
    </location>
    <ligand>
        <name>ATP</name>
        <dbReference type="ChEBI" id="CHEBI:30616"/>
    </ligand>
</feature>
<organism evidence="7">
    <name type="scientific">Trypanosoma congolense (strain IL3000)</name>
    <dbReference type="NCBI Taxonomy" id="1068625"/>
    <lineage>
        <taxon>Eukaryota</taxon>
        <taxon>Discoba</taxon>
        <taxon>Euglenozoa</taxon>
        <taxon>Kinetoplastea</taxon>
        <taxon>Metakinetoplastina</taxon>
        <taxon>Trypanosomatida</taxon>
        <taxon>Trypanosomatidae</taxon>
        <taxon>Trypanosoma</taxon>
        <taxon>Nannomonas</taxon>
    </lineage>
</organism>
<dbReference type="InterPro" id="IPR050117">
    <property type="entry name" value="MAPK"/>
</dbReference>
<gene>
    <name evidence="7" type="ORF">TCIL3000_10_9170</name>
</gene>
<dbReference type="InterPro" id="IPR008271">
    <property type="entry name" value="Ser/Thr_kinase_AS"/>
</dbReference>
<dbReference type="PROSITE" id="PS50011">
    <property type="entry name" value="PROTEIN_KINASE_DOM"/>
    <property type="match status" value="1"/>
</dbReference>
<evidence type="ECO:0000256" key="3">
    <source>
        <dbReference type="PROSITE-ProRule" id="PRU10141"/>
    </source>
</evidence>
<keyword evidence="2 3" id="KW-0067">ATP-binding</keyword>
<dbReference type="InterPro" id="IPR000719">
    <property type="entry name" value="Prot_kinase_dom"/>
</dbReference>
<keyword evidence="1 3" id="KW-0547">Nucleotide-binding</keyword>
<feature type="region of interest" description="Disordered" evidence="4">
    <location>
        <begin position="498"/>
        <end position="521"/>
    </location>
</feature>
<dbReference type="PROSITE" id="PS00108">
    <property type="entry name" value="PROTEIN_KINASE_ST"/>
    <property type="match status" value="1"/>
</dbReference>
<evidence type="ECO:0000256" key="1">
    <source>
        <dbReference type="ARBA" id="ARBA00022741"/>
    </source>
</evidence>
<feature type="chain" id="PRO_5003410695" description="Protein kinase domain-containing protein" evidence="5">
    <location>
        <begin position="21"/>
        <end position="612"/>
    </location>
</feature>
<dbReference type="SUPFAM" id="SSF56112">
    <property type="entry name" value="Protein kinase-like (PK-like)"/>
    <property type="match status" value="1"/>
</dbReference>
<dbReference type="Gene3D" id="1.10.510.10">
    <property type="entry name" value="Transferase(Phosphotransferase) domain 1"/>
    <property type="match status" value="1"/>
</dbReference>
<dbReference type="VEuPathDB" id="TriTrypDB:TcIL3000_10_9170"/>
<evidence type="ECO:0000256" key="5">
    <source>
        <dbReference type="SAM" id="SignalP"/>
    </source>
</evidence>
<protein>
    <recommendedName>
        <fullName evidence="6">Protein kinase domain-containing protein</fullName>
    </recommendedName>
</protein>
<dbReference type="GO" id="GO:0004672">
    <property type="term" value="F:protein kinase activity"/>
    <property type="evidence" value="ECO:0007669"/>
    <property type="project" value="InterPro"/>
</dbReference>
<feature type="signal peptide" evidence="5">
    <location>
        <begin position="1"/>
        <end position="20"/>
    </location>
</feature>